<dbReference type="InterPro" id="IPR050239">
    <property type="entry name" value="Sigma-70_RNA_pol_init_factors"/>
</dbReference>
<evidence type="ECO:0000256" key="5">
    <source>
        <dbReference type="ARBA" id="ARBA00023163"/>
    </source>
</evidence>
<organism evidence="10 11">
    <name type="scientific">Stylosanthes scabra</name>
    <dbReference type="NCBI Taxonomy" id="79078"/>
    <lineage>
        <taxon>Eukaryota</taxon>
        <taxon>Viridiplantae</taxon>
        <taxon>Streptophyta</taxon>
        <taxon>Embryophyta</taxon>
        <taxon>Tracheophyta</taxon>
        <taxon>Spermatophyta</taxon>
        <taxon>Magnoliopsida</taxon>
        <taxon>eudicotyledons</taxon>
        <taxon>Gunneridae</taxon>
        <taxon>Pentapetalae</taxon>
        <taxon>rosids</taxon>
        <taxon>fabids</taxon>
        <taxon>Fabales</taxon>
        <taxon>Fabaceae</taxon>
        <taxon>Papilionoideae</taxon>
        <taxon>50 kb inversion clade</taxon>
        <taxon>dalbergioids sensu lato</taxon>
        <taxon>Dalbergieae</taxon>
        <taxon>Pterocarpus clade</taxon>
        <taxon>Stylosanthes</taxon>
    </lineage>
</organism>
<dbReference type="InterPro" id="IPR007624">
    <property type="entry name" value="RNA_pol_sigma70_r3"/>
</dbReference>
<dbReference type="Pfam" id="PF04542">
    <property type="entry name" value="Sigma70_r2"/>
    <property type="match status" value="1"/>
</dbReference>
<evidence type="ECO:0000256" key="1">
    <source>
        <dbReference type="ARBA" id="ARBA00007788"/>
    </source>
</evidence>
<comment type="similarity">
    <text evidence="1 6">Belongs to the sigma-70 factor family.</text>
</comment>
<dbReference type="SUPFAM" id="SSF88659">
    <property type="entry name" value="Sigma3 and sigma4 domains of RNA polymerase sigma factors"/>
    <property type="match status" value="2"/>
</dbReference>
<dbReference type="InterPro" id="IPR007630">
    <property type="entry name" value="RNA_pol_sigma70_r4"/>
</dbReference>
<feature type="domain" description="RNA polymerase sigma-70" evidence="9">
    <location>
        <begin position="521"/>
        <end position="547"/>
    </location>
</feature>
<accession>A0ABU6ZK71</accession>
<evidence type="ECO:0000256" key="3">
    <source>
        <dbReference type="ARBA" id="ARBA00023082"/>
    </source>
</evidence>
<feature type="region of interest" description="Disordered" evidence="7">
    <location>
        <begin position="206"/>
        <end position="234"/>
    </location>
</feature>
<protein>
    <recommendedName>
        <fullName evidence="6">RNA polymerase sigma factor</fullName>
    </recommendedName>
</protein>
<keyword evidence="11" id="KW-1185">Reference proteome</keyword>
<comment type="subcellular location">
    <subcellularLocation>
        <location evidence="6">Plastid</location>
        <location evidence="6">Chloroplast</location>
    </subcellularLocation>
</comment>
<dbReference type="PIRSF" id="PIRSF000767">
    <property type="entry name" value="RNA_pol_sigma_SigB/C/D"/>
    <property type="match status" value="1"/>
</dbReference>
<evidence type="ECO:0000259" key="9">
    <source>
        <dbReference type="PROSITE" id="PS00716"/>
    </source>
</evidence>
<feature type="compositionally biased region" description="Basic and acidic residues" evidence="7">
    <location>
        <begin position="218"/>
        <end position="234"/>
    </location>
</feature>
<evidence type="ECO:0000259" key="8">
    <source>
        <dbReference type="PROSITE" id="PS00715"/>
    </source>
</evidence>
<dbReference type="InterPro" id="IPR014284">
    <property type="entry name" value="RNA_pol_sigma-70_dom"/>
</dbReference>
<sequence>MESVTNMLCSSSPFPSRVFHINNSPPSTPPVLTLREQVSPAFSSCSSSISAQQFPTSVLLQEPRDEYKSLLHLYKDEKTSQMDAALVDDEENDTATADQLVHDFRKQLHAWSHLQNILSSSGIEEIGVSSTLEHVAVDSERPADDMQSNAVSLAMKALSASKQAASVVEDLKSLKADDDDDESIPFGLDVPSLRSNKTVRSTRLLERKSKQRKVPKSRAKDDETYLPRKDNPKGRLRVEKKLNAELDQNDALHMFLWGPDTKQLLTLEEESQLIAQIQDLMKLEEVKTRLQSQFGREPTIVELSEGMGLSCRKLQMQIHCGNRSREKLIQANLRMVVHIAKNYLGRGISLQDLLQEGSMGLMRSIEKFKPQVGCRFGTYAYWWIRQSIRKAIFKHSRTIRLPENIYILLGKISEAKKLYMQEGNLEPTKEELAMRVGITREKIDHLLYVARNPVSMQQTVWTDQATTYQEITADTAIETPNMSVEKQLMRRHVLGLLRSLRPKERKIIRLRFGIEDGQQKSLSEIGEIFGLSKERVRQLESRALYKLRQCLVSQGHDVYSDLLV</sequence>
<proteinExistence type="inferred from homology"/>
<dbReference type="Proteomes" id="UP001341840">
    <property type="component" value="Unassembled WGS sequence"/>
</dbReference>
<dbReference type="Pfam" id="PF04539">
    <property type="entry name" value="Sigma70_r3"/>
    <property type="match status" value="1"/>
</dbReference>
<dbReference type="PROSITE" id="PS00715">
    <property type="entry name" value="SIGMA70_1"/>
    <property type="match status" value="1"/>
</dbReference>
<name>A0ABU6ZK71_9FABA</name>
<evidence type="ECO:0000313" key="11">
    <source>
        <dbReference type="Proteomes" id="UP001341840"/>
    </source>
</evidence>
<dbReference type="CDD" id="cd06171">
    <property type="entry name" value="Sigma70_r4"/>
    <property type="match status" value="1"/>
</dbReference>
<feature type="domain" description="RNA polymerase sigma-70" evidence="8">
    <location>
        <begin position="352"/>
        <end position="365"/>
    </location>
</feature>
<evidence type="ECO:0000256" key="2">
    <source>
        <dbReference type="ARBA" id="ARBA00023015"/>
    </source>
</evidence>
<keyword evidence="6" id="KW-0934">Plastid</keyword>
<dbReference type="InterPro" id="IPR016262">
    <property type="entry name" value="RNA_pol_sigma_SigB/C/D/F"/>
</dbReference>
<evidence type="ECO:0000256" key="7">
    <source>
        <dbReference type="SAM" id="MobiDB-lite"/>
    </source>
</evidence>
<gene>
    <name evidence="10" type="ORF">PIB30_063490</name>
</gene>
<dbReference type="NCBIfam" id="TIGR02937">
    <property type="entry name" value="sigma70-ECF"/>
    <property type="match status" value="1"/>
</dbReference>
<evidence type="ECO:0000256" key="6">
    <source>
        <dbReference type="PIRNR" id="PIRNR000767"/>
    </source>
</evidence>
<dbReference type="InterPro" id="IPR007627">
    <property type="entry name" value="RNA_pol_sigma70_r2"/>
</dbReference>
<keyword evidence="3 6" id="KW-0731">Sigma factor</keyword>
<comment type="function">
    <text evidence="6">Sigma factors are initiation factors that promote the attachment of plastid-encoded RNA polymerase (PEP) to specific initiation sites and are then released.</text>
</comment>
<dbReference type="PANTHER" id="PTHR30603:SF50">
    <property type="entry name" value="RNA POLYMERASE SIGMA-70 LIKE DOMAIN, RNA POLYMERASE SIGMA-B_F_G TYPE-RELATED"/>
    <property type="match status" value="1"/>
</dbReference>
<dbReference type="PANTHER" id="PTHR30603">
    <property type="entry name" value="RNA POLYMERASE SIGMA FACTOR RPO"/>
    <property type="match status" value="1"/>
</dbReference>
<evidence type="ECO:0000256" key="4">
    <source>
        <dbReference type="ARBA" id="ARBA00023125"/>
    </source>
</evidence>
<dbReference type="InterPro" id="IPR000943">
    <property type="entry name" value="RNA_pol_sigma70"/>
</dbReference>
<dbReference type="InterPro" id="IPR013324">
    <property type="entry name" value="RNA_pol_sigma_r3/r4-like"/>
</dbReference>
<dbReference type="PROSITE" id="PS00716">
    <property type="entry name" value="SIGMA70_2"/>
    <property type="match status" value="1"/>
</dbReference>
<evidence type="ECO:0000313" key="10">
    <source>
        <dbReference type="EMBL" id="MED6222347.1"/>
    </source>
</evidence>
<dbReference type="Gene3D" id="1.20.120.1810">
    <property type="match status" value="1"/>
</dbReference>
<keyword evidence="4 6" id="KW-0238">DNA-binding</keyword>
<keyword evidence="5 6" id="KW-0804">Transcription</keyword>
<dbReference type="Gene3D" id="1.10.10.10">
    <property type="entry name" value="Winged helix-like DNA-binding domain superfamily/Winged helix DNA-binding domain"/>
    <property type="match status" value="2"/>
</dbReference>
<keyword evidence="2 6" id="KW-0805">Transcription regulation</keyword>
<dbReference type="InterPro" id="IPR036388">
    <property type="entry name" value="WH-like_DNA-bd_sf"/>
</dbReference>
<comment type="caution">
    <text evidence="10">The sequence shown here is derived from an EMBL/GenBank/DDBJ whole genome shotgun (WGS) entry which is preliminary data.</text>
</comment>
<dbReference type="InterPro" id="IPR013325">
    <property type="entry name" value="RNA_pol_sigma_r2"/>
</dbReference>
<dbReference type="EMBL" id="JASCZI010272465">
    <property type="protein sequence ID" value="MED6222347.1"/>
    <property type="molecule type" value="Genomic_DNA"/>
</dbReference>
<dbReference type="SUPFAM" id="SSF88946">
    <property type="entry name" value="Sigma2 domain of RNA polymerase sigma factors"/>
    <property type="match status" value="1"/>
</dbReference>
<keyword evidence="6" id="KW-0150">Chloroplast</keyword>
<reference evidence="10 11" key="1">
    <citation type="journal article" date="2023" name="Plants (Basel)">
        <title>Bridging the Gap: Combining Genomics and Transcriptomics Approaches to Understand Stylosanthes scabra, an Orphan Legume from the Brazilian Caatinga.</title>
        <authorList>
            <person name="Ferreira-Neto J.R.C."/>
            <person name="da Silva M.D."/>
            <person name="Binneck E."/>
            <person name="de Melo N.F."/>
            <person name="da Silva R.H."/>
            <person name="de Melo A.L.T.M."/>
            <person name="Pandolfi V."/>
            <person name="Bustamante F.O."/>
            <person name="Brasileiro-Vidal A.C."/>
            <person name="Benko-Iseppon A.M."/>
        </authorList>
    </citation>
    <scope>NUCLEOTIDE SEQUENCE [LARGE SCALE GENOMIC DNA]</scope>
    <source>
        <tissue evidence="10">Leaves</tissue>
    </source>
</reference>
<dbReference type="Pfam" id="PF04545">
    <property type="entry name" value="Sigma70_r4"/>
    <property type="match status" value="1"/>
</dbReference>
<dbReference type="PRINTS" id="PR00046">
    <property type="entry name" value="SIGMA70FCT"/>
</dbReference>